<proteinExistence type="predicted"/>
<evidence type="ECO:0000313" key="4">
    <source>
        <dbReference type="Proteomes" id="UP000007798"/>
    </source>
</evidence>
<feature type="compositionally biased region" description="Acidic residues" evidence="1">
    <location>
        <begin position="176"/>
        <end position="191"/>
    </location>
</feature>
<evidence type="ECO:0000256" key="1">
    <source>
        <dbReference type="SAM" id="MobiDB-lite"/>
    </source>
</evidence>
<feature type="compositionally biased region" description="Low complexity" evidence="1">
    <location>
        <begin position="253"/>
        <end position="265"/>
    </location>
</feature>
<keyword evidence="2" id="KW-0812">Transmembrane</keyword>
<dbReference type="Proteomes" id="UP000007798">
    <property type="component" value="Unassembled WGS sequence"/>
</dbReference>
<evidence type="ECO:0008006" key="5">
    <source>
        <dbReference type="Google" id="ProtNLM"/>
    </source>
</evidence>
<feature type="region of interest" description="Disordered" evidence="1">
    <location>
        <begin position="170"/>
        <end position="300"/>
    </location>
</feature>
<dbReference type="eggNOG" id="ENOG502RFDQ">
    <property type="taxonomic scope" value="Eukaryota"/>
</dbReference>
<sequence>MFAIPRPSRSTLHCSLAALTTVLLMAWVRPLGVLFLGLFSYWLYWTRCNFRIVPTPELRKKFEFWLQRAESWRLKSPSMFCLASSGCLASLAILGHLISGSTLVLTILLLSALISTKYNFKLLQIEQKDFQWSEKLTYNNLETEVEDEFLPDVNESNLFVLERASDVATISSPIEGDGDDDDDDERSDDIPSELLIPDVIPEIDEHSTDEDDELSPLAKHKAKTTTTTNSSDKLNNDKATMDFRKGHFKRDSSLSTTSSSSSSEECLSKGLQFPDHTTVDAGGSKLPQLTSASASTTTSVSSHPNELVAQAQALLPSLVNNLVQWGAAAAVANATSSSSATSQPTSDAQADAVKRRLVTALDSSDESDFEILETDDFK</sequence>
<keyword evidence="2" id="KW-1133">Transmembrane helix</keyword>
<keyword evidence="4" id="KW-1185">Reference proteome</keyword>
<dbReference type="PhylomeDB" id="B4N230"/>
<feature type="compositionally biased region" description="Low complexity" evidence="1">
    <location>
        <begin position="290"/>
        <end position="300"/>
    </location>
</feature>
<feature type="transmembrane region" description="Helical" evidence="2">
    <location>
        <begin position="16"/>
        <end position="44"/>
    </location>
</feature>
<feature type="compositionally biased region" description="Basic and acidic residues" evidence="1">
    <location>
        <begin position="234"/>
        <end position="252"/>
    </location>
</feature>
<dbReference type="FunCoup" id="B4N230">
    <property type="interactions" value="2"/>
</dbReference>
<dbReference type="EMBL" id="CH963925">
    <property type="protein sequence ID" value="EDW78419.1"/>
    <property type="molecule type" value="Genomic_DNA"/>
</dbReference>
<name>B4N230_DROWI</name>
<dbReference type="OrthoDB" id="8019597at2759"/>
<evidence type="ECO:0000256" key="2">
    <source>
        <dbReference type="SAM" id="Phobius"/>
    </source>
</evidence>
<reference evidence="3 4" key="1">
    <citation type="journal article" date="2007" name="Nature">
        <title>Evolution of genes and genomes on the Drosophila phylogeny.</title>
        <authorList>
            <consortium name="Drosophila 12 Genomes Consortium"/>
            <person name="Clark A.G."/>
            <person name="Eisen M.B."/>
            <person name="Smith D.R."/>
            <person name="Bergman C.M."/>
            <person name="Oliver B."/>
            <person name="Markow T.A."/>
            <person name="Kaufman T.C."/>
            <person name="Kellis M."/>
            <person name="Gelbart W."/>
            <person name="Iyer V.N."/>
            <person name="Pollard D.A."/>
            <person name="Sackton T.B."/>
            <person name="Larracuente A.M."/>
            <person name="Singh N.D."/>
            <person name="Abad J.P."/>
            <person name="Abt D.N."/>
            <person name="Adryan B."/>
            <person name="Aguade M."/>
            <person name="Akashi H."/>
            <person name="Anderson W.W."/>
            <person name="Aquadro C.F."/>
            <person name="Ardell D.H."/>
            <person name="Arguello R."/>
            <person name="Artieri C.G."/>
            <person name="Barbash D.A."/>
            <person name="Barker D."/>
            <person name="Barsanti P."/>
            <person name="Batterham P."/>
            <person name="Batzoglou S."/>
            <person name="Begun D."/>
            <person name="Bhutkar A."/>
            <person name="Blanco E."/>
            <person name="Bosak S.A."/>
            <person name="Bradley R.K."/>
            <person name="Brand A.D."/>
            <person name="Brent M.R."/>
            <person name="Brooks A.N."/>
            <person name="Brown R.H."/>
            <person name="Butlin R.K."/>
            <person name="Caggese C."/>
            <person name="Calvi B.R."/>
            <person name="Bernardo de Carvalho A."/>
            <person name="Caspi A."/>
            <person name="Castrezana S."/>
            <person name="Celniker S.E."/>
            <person name="Chang J.L."/>
            <person name="Chapple C."/>
            <person name="Chatterji S."/>
            <person name="Chinwalla A."/>
            <person name="Civetta A."/>
            <person name="Clifton S.W."/>
            <person name="Comeron J.M."/>
            <person name="Costello J.C."/>
            <person name="Coyne J.A."/>
            <person name="Daub J."/>
            <person name="David R.G."/>
            <person name="Delcher A.L."/>
            <person name="Delehaunty K."/>
            <person name="Do C.B."/>
            <person name="Ebling H."/>
            <person name="Edwards K."/>
            <person name="Eickbush T."/>
            <person name="Evans J.D."/>
            <person name="Filipski A."/>
            <person name="Findeiss S."/>
            <person name="Freyhult E."/>
            <person name="Fulton L."/>
            <person name="Fulton R."/>
            <person name="Garcia A.C."/>
            <person name="Gardiner A."/>
            <person name="Garfield D.A."/>
            <person name="Garvin B.E."/>
            <person name="Gibson G."/>
            <person name="Gilbert D."/>
            <person name="Gnerre S."/>
            <person name="Godfrey J."/>
            <person name="Good R."/>
            <person name="Gotea V."/>
            <person name="Gravely B."/>
            <person name="Greenberg A.J."/>
            <person name="Griffiths-Jones S."/>
            <person name="Gross S."/>
            <person name="Guigo R."/>
            <person name="Gustafson E.A."/>
            <person name="Haerty W."/>
            <person name="Hahn M.W."/>
            <person name="Halligan D.L."/>
            <person name="Halpern A.L."/>
            <person name="Halter G.M."/>
            <person name="Han M.V."/>
            <person name="Heger A."/>
            <person name="Hillier L."/>
            <person name="Hinrichs A.S."/>
            <person name="Holmes I."/>
            <person name="Hoskins R.A."/>
            <person name="Hubisz M.J."/>
            <person name="Hultmark D."/>
            <person name="Huntley M.A."/>
            <person name="Jaffe D.B."/>
            <person name="Jagadeeshan S."/>
            <person name="Jeck W.R."/>
            <person name="Johnson J."/>
            <person name="Jones C.D."/>
            <person name="Jordan W.C."/>
            <person name="Karpen G.H."/>
            <person name="Kataoka E."/>
            <person name="Keightley P.D."/>
            <person name="Kheradpour P."/>
            <person name="Kirkness E.F."/>
            <person name="Koerich L.B."/>
            <person name="Kristiansen K."/>
            <person name="Kudrna D."/>
            <person name="Kulathinal R.J."/>
            <person name="Kumar S."/>
            <person name="Kwok R."/>
            <person name="Lander E."/>
            <person name="Langley C.H."/>
            <person name="Lapoint R."/>
            <person name="Lazzaro B.P."/>
            <person name="Lee S.J."/>
            <person name="Levesque L."/>
            <person name="Li R."/>
            <person name="Lin C.F."/>
            <person name="Lin M.F."/>
            <person name="Lindblad-Toh K."/>
            <person name="Llopart A."/>
            <person name="Long M."/>
            <person name="Low L."/>
            <person name="Lozovsky E."/>
            <person name="Lu J."/>
            <person name="Luo M."/>
            <person name="Machado C.A."/>
            <person name="Makalowski W."/>
            <person name="Marzo M."/>
            <person name="Matsuda M."/>
            <person name="Matzkin L."/>
            <person name="McAllister B."/>
            <person name="McBride C.S."/>
            <person name="McKernan B."/>
            <person name="McKernan K."/>
            <person name="Mendez-Lago M."/>
            <person name="Minx P."/>
            <person name="Mollenhauer M.U."/>
            <person name="Montooth K."/>
            <person name="Mount S.M."/>
            <person name="Mu X."/>
            <person name="Myers E."/>
            <person name="Negre B."/>
            <person name="Newfeld S."/>
            <person name="Nielsen R."/>
            <person name="Noor M.A."/>
            <person name="O'Grady P."/>
            <person name="Pachter L."/>
            <person name="Papaceit M."/>
            <person name="Parisi M.J."/>
            <person name="Parisi M."/>
            <person name="Parts L."/>
            <person name="Pedersen J.S."/>
            <person name="Pesole G."/>
            <person name="Phillippy A.M."/>
            <person name="Ponting C.P."/>
            <person name="Pop M."/>
            <person name="Porcelli D."/>
            <person name="Powell J.R."/>
            <person name="Prohaska S."/>
            <person name="Pruitt K."/>
            <person name="Puig M."/>
            <person name="Quesneville H."/>
            <person name="Ram K.R."/>
            <person name="Rand D."/>
            <person name="Rasmussen M.D."/>
            <person name="Reed L.K."/>
            <person name="Reenan R."/>
            <person name="Reily A."/>
            <person name="Remington K.A."/>
            <person name="Rieger T.T."/>
            <person name="Ritchie M.G."/>
            <person name="Robin C."/>
            <person name="Rogers Y.H."/>
            <person name="Rohde C."/>
            <person name="Rozas J."/>
            <person name="Rubenfield M.J."/>
            <person name="Ruiz A."/>
            <person name="Russo S."/>
            <person name="Salzberg S.L."/>
            <person name="Sanchez-Gracia A."/>
            <person name="Saranga D.J."/>
            <person name="Sato H."/>
            <person name="Schaeffer S.W."/>
            <person name="Schatz M.C."/>
            <person name="Schlenke T."/>
            <person name="Schwartz R."/>
            <person name="Segarra C."/>
            <person name="Singh R.S."/>
            <person name="Sirot L."/>
            <person name="Sirota M."/>
            <person name="Sisneros N.B."/>
            <person name="Smith C.D."/>
            <person name="Smith T.F."/>
            <person name="Spieth J."/>
            <person name="Stage D.E."/>
            <person name="Stark A."/>
            <person name="Stephan W."/>
            <person name="Strausberg R.L."/>
            <person name="Strempel S."/>
            <person name="Sturgill D."/>
            <person name="Sutton G."/>
            <person name="Sutton G.G."/>
            <person name="Tao W."/>
            <person name="Teichmann S."/>
            <person name="Tobari Y.N."/>
            <person name="Tomimura Y."/>
            <person name="Tsolas J.M."/>
            <person name="Valente V.L."/>
            <person name="Venter E."/>
            <person name="Venter J.C."/>
            <person name="Vicario S."/>
            <person name="Vieira F.G."/>
            <person name="Vilella A.J."/>
            <person name="Villasante A."/>
            <person name="Walenz B."/>
            <person name="Wang J."/>
            <person name="Wasserman M."/>
            <person name="Watts T."/>
            <person name="Wilson D."/>
            <person name="Wilson R.K."/>
            <person name="Wing R.A."/>
            <person name="Wolfner M.F."/>
            <person name="Wong A."/>
            <person name="Wong G.K."/>
            <person name="Wu C.I."/>
            <person name="Wu G."/>
            <person name="Yamamoto D."/>
            <person name="Yang H.P."/>
            <person name="Yang S.P."/>
            <person name="Yorke J.A."/>
            <person name="Yoshida K."/>
            <person name="Zdobnov E."/>
            <person name="Zhang P."/>
            <person name="Zhang Y."/>
            <person name="Zimin A.V."/>
            <person name="Baldwin J."/>
            <person name="Abdouelleil A."/>
            <person name="Abdulkadir J."/>
            <person name="Abebe A."/>
            <person name="Abera B."/>
            <person name="Abreu J."/>
            <person name="Acer S.C."/>
            <person name="Aftuck L."/>
            <person name="Alexander A."/>
            <person name="An P."/>
            <person name="Anderson E."/>
            <person name="Anderson S."/>
            <person name="Arachi H."/>
            <person name="Azer M."/>
            <person name="Bachantsang P."/>
            <person name="Barry A."/>
            <person name="Bayul T."/>
            <person name="Berlin A."/>
            <person name="Bessette D."/>
            <person name="Bloom T."/>
            <person name="Blye J."/>
            <person name="Boguslavskiy L."/>
            <person name="Bonnet C."/>
            <person name="Boukhgalter B."/>
            <person name="Bourzgui I."/>
            <person name="Brown A."/>
            <person name="Cahill P."/>
            <person name="Channer S."/>
            <person name="Cheshatsang Y."/>
            <person name="Chuda L."/>
            <person name="Citroen M."/>
            <person name="Collymore A."/>
            <person name="Cooke P."/>
            <person name="Costello M."/>
            <person name="D'Aco K."/>
            <person name="Daza R."/>
            <person name="De Haan G."/>
            <person name="DeGray S."/>
            <person name="DeMaso C."/>
            <person name="Dhargay N."/>
            <person name="Dooley K."/>
            <person name="Dooley E."/>
            <person name="Doricent M."/>
            <person name="Dorje P."/>
            <person name="Dorjee K."/>
            <person name="Dupes A."/>
            <person name="Elong R."/>
            <person name="Falk J."/>
            <person name="Farina A."/>
            <person name="Faro S."/>
            <person name="Ferguson D."/>
            <person name="Fisher S."/>
            <person name="Foley C.D."/>
            <person name="Franke A."/>
            <person name="Friedrich D."/>
            <person name="Gadbois L."/>
            <person name="Gearin G."/>
            <person name="Gearin C.R."/>
            <person name="Giannoukos G."/>
            <person name="Goode T."/>
            <person name="Graham J."/>
            <person name="Grandbois E."/>
            <person name="Grewal S."/>
            <person name="Gyaltsen K."/>
            <person name="Hafez N."/>
            <person name="Hagos B."/>
            <person name="Hall J."/>
            <person name="Henson C."/>
            <person name="Hollinger A."/>
            <person name="Honan T."/>
            <person name="Huard M.D."/>
            <person name="Hughes L."/>
            <person name="Hurhula B."/>
            <person name="Husby M.E."/>
            <person name="Kamat A."/>
            <person name="Kanga B."/>
            <person name="Kashin S."/>
            <person name="Khazanovich D."/>
            <person name="Kisner P."/>
            <person name="Lance K."/>
            <person name="Lara M."/>
            <person name="Lee W."/>
            <person name="Lennon N."/>
            <person name="Letendre F."/>
            <person name="LeVine R."/>
            <person name="Lipovsky A."/>
            <person name="Liu X."/>
            <person name="Liu J."/>
            <person name="Liu S."/>
            <person name="Lokyitsang T."/>
            <person name="Lokyitsang Y."/>
            <person name="Lubonja R."/>
            <person name="Lui A."/>
            <person name="MacDonald P."/>
            <person name="Magnisalis V."/>
            <person name="Maru K."/>
            <person name="Matthews C."/>
            <person name="McCusker W."/>
            <person name="McDonough S."/>
            <person name="Mehta T."/>
            <person name="Meldrim J."/>
            <person name="Meneus L."/>
            <person name="Mihai O."/>
            <person name="Mihalev A."/>
            <person name="Mihova T."/>
            <person name="Mittelman R."/>
            <person name="Mlenga V."/>
            <person name="Montmayeur A."/>
            <person name="Mulrain L."/>
            <person name="Navidi A."/>
            <person name="Naylor J."/>
            <person name="Negash T."/>
            <person name="Nguyen T."/>
            <person name="Nguyen N."/>
            <person name="Nicol R."/>
            <person name="Norbu C."/>
            <person name="Norbu N."/>
            <person name="Novod N."/>
            <person name="O'Neill B."/>
            <person name="Osman S."/>
            <person name="Markiewicz E."/>
            <person name="Oyono O.L."/>
            <person name="Patti C."/>
            <person name="Phunkhang P."/>
            <person name="Pierre F."/>
            <person name="Priest M."/>
            <person name="Raghuraman S."/>
            <person name="Rege F."/>
            <person name="Reyes R."/>
            <person name="Rise C."/>
            <person name="Rogov P."/>
            <person name="Ross K."/>
            <person name="Ryan E."/>
            <person name="Settipalli S."/>
            <person name="Shea T."/>
            <person name="Sherpa N."/>
            <person name="Shi L."/>
            <person name="Shih D."/>
            <person name="Sparrow T."/>
            <person name="Spaulding J."/>
            <person name="Stalker J."/>
            <person name="Stange-Thomann N."/>
            <person name="Stavropoulos S."/>
            <person name="Stone C."/>
            <person name="Strader C."/>
            <person name="Tesfaye S."/>
            <person name="Thomson T."/>
            <person name="Thoulutsang Y."/>
            <person name="Thoulutsang D."/>
            <person name="Topham K."/>
            <person name="Topping I."/>
            <person name="Tsamla T."/>
            <person name="Vassiliev H."/>
            <person name="Vo A."/>
            <person name="Wangchuk T."/>
            <person name="Wangdi T."/>
            <person name="Weiand M."/>
            <person name="Wilkinson J."/>
            <person name="Wilson A."/>
            <person name="Yadav S."/>
            <person name="Young G."/>
            <person name="Yu Q."/>
            <person name="Zembek L."/>
            <person name="Zhong D."/>
            <person name="Zimmer A."/>
            <person name="Zwirko Z."/>
            <person name="Jaffe D.B."/>
            <person name="Alvarez P."/>
            <person name="Brockman W."/>
            <person name="Butler J."/>
            <person name="Chin C."/>
            <person name="Gnerre S."/>
            <person name="Grabherr M."/>
            <person name="Kleber M."/>
            <person name="Mauceli E."/>
            <person name="MacCallum I."/>
        </authorList>
    </citation>
    <scope>NUCLEOTIDE SEQUENCE [LARGE SCALE GENOMIC DNA]</scope>
    <source>
        <strain evidence="4">Tucson 14030-0811.24</strain>
    </source>
</reference>
<dbReference type="STRING" id="7260.B4N230"/>
<dbReference type="OMA" id="HKDFQWS"/>
<feature type="transmembrane region" description="Helical" evidence="2">
    <location>
        <begin position="103"/>
        <end position="120"/>
    </location>
</feature>
<dbReference type="KEGG" id="dwi:6644569"/>
<accession>B4N230</accession>
<dbReference type="AlphaFoldDB" id="B4N230"/>
<gene>
    <name evidence="3" type="primary">Dwil\GK16416</name>
    <name evidence="3" type="ORF">Dwil_GK16416</name>
</gene>
<evidence type="ECO:0000313" key="3">
    <source>
        <dbReference type="EMBL" id="EDW78419.1"/>
    </source>
</evidence>
<keyword evidence="2" id="KW-0472">Membrane</keyword>
<organism evidence="3 4">
    <name type="scientific">Drosophila willistoni</name>
    <name type="common">Fruit fly</name>
    <dbReference type="NCBI Taxonomy" id="7260"/>
    <lineage>
        <taxon>Eukaryota</taxon>
        <taxon>Metazoa</taxon>
        <taxon>Ecdysozoa</taxon>
        <taxon>Arthropoda</taxon>
        <taxon>Hexapoda</taxon>
        <taxon>Insecta</taxon>
        <taxon>Pterygota</taxon>
        <taxon>Neoptera</taxon>
        <taxon>Endopterygota</taxon>
        <taxon>Diptera</taxon>
        <taxon>Brachycera</taxon>
        <taxon>Muscomorpha</taxon>
        <taxon>Ephydroidea</taxon>
        <taxon>Drosophilidae</taxon>
        <taxon>Drosophila</taxon>
        <taxon>Sophophora</taxon>
    </lineage>
</organism>
<protein>
    <recommendedName>
        <fullName evidence="5">Protein with signal anchor</fullName>
    </recommendedName>
</protein>
<dbReference type="HOGENOM" id="CLU_063534_0_0_1"/>
<dbReference type="InParanoid" id="B4N230"/>